<name>A0A834ZUQ4_TETSI</name>
<sequence length="270" mass="29603">MNSSALPNMQEINFLGSSSFRDNQIIEYLRSNSQFDGLLSGLLGFSPNPSQIPSNFSNLPPNNYQAIANSSACFEGVPTPDVLNRNNPHLSLSYAIQDPKPIPALVSASPECSAVKKMESMINPTDISTHSSTSTTFEAWGEVMDDEASESYWKDIIKRTYISPLSLPIRTIEEVDIPKLGFDKRKGMTKNTSAAKRRATPTMANRNLLYMRAENFQFSGSWLLRQPSLVPPAMAGDTAQGSSVELYDETKARTAGLVDVQTATPRGIIC</sequence>
<dbReference type="Proteomes" id="UP000655225">
    <property type="component" value="Unassembled WGS sequence"/>
</dbReference>
<keyword evidence="2" id="KW-1185">Reference proteome</keyword>
<comment type="caution">
    <text evidence="1">The sequence shown here is derived from an EMBL/GenBank/DDBJ whole genome shotgun (WGS) entry which is preliminary data.</text>
</comment>
<evidence type="ECO:0000313" key="1">
    <source>
        <dbReference type="EMBL" id="KAF8412797.1"/>
    </source>
</evidence>
<proteinExistence type="predicted"/>
<evidence type="ECO:0000313" key="2">
    <source>
        <dbReference type="Proteomes" id="UP000655225"/>
    </source>
</evidence>
<protein>
    <submittedName>
        <fullName evidence="1">Uncharacterized protein</fullName>
    </submittedName>
</protein>
<reference evidence="1 2" key="1">
    <citation type="submission" date="2020-04" db="EMBL/GenBank/DDBJ databases">
        <title>Plant Genome Project.</title>
        <authorList>
            <person name="Zhang R.-G."/>
        </authorList>
    </citation>
    <scope>NUCLEOTIDE SEQUENCE [LARGE SCALE GENOMIC DNA]</scope>
    <source>
        <strain evidence="1">YNK0</strain>
        <tissue evidence="1">Leaf</tissue>
    </source>
</reference>
<dbReference type="AlphaFoldDB" id="A0A834ZUQ4"/>
<gene>
    <name evidence="1" type="ORF">HHK36_000767</name>
</gene>
<accession>A0A834ZUQ4</accession>
<organism evidence="1 2">
    <name type="scientific">Tetracentron sinense</name>
    <name type="common">Spur-leaf</name>
    <dbReference type="NCBI Taxonomy" id="13715"/>
    <lineage>
        <taxon>Eukaryota</taxon>
        <taxon>Viridiplantae</taxon>
        <taxon>Streptophyta</taxon>
        <taxon>Embryophyta</taxon>
        <taxon>Tracheophyta</taxon>
        <taxon>Spermatophyta</taxon>
        <taxon>Magnoliopsida</taxon>
        <taxon>Trochodendrales</taxon>
        <taxon>Trochodendraceae</taxon>
        <taxon>Tetracentron</taxon>
    </lineage>
</organism>
<dbReference type="EMBL" id="JABCRI010000001">
    <property type="protein sequence ID" value="KAF8412797.1"/>
    <property type="molecule type" value="Genomic_DNA"/>
</dbReference>
<dbReference type="OrthoDB" id="2143914at2759"/>